<keyword evidence="6" id="KW-0325">Glycoprotein</keyword>
<dbReference type="AlphaFoldDB" id="A0AAW0SXG9"/>
<comment type="similarity">
    <text evidence="1">Belongs to the AB hydrolase superfamily. Lipase family.</text>
</comment>
<sequence length="257" mass="28743">MGVYDLPAVIDHVLEETGLEQLTYLGFSMGTTVFWVMLSERPEYADKVRVMAALGPVAFTQHVQGPLKVMAPFVNMIETSLNMLGRYEMLSFGRIMDQVTSVFCNEKAFTAAICHNLLFLIAGPNPDRLNKKYLPVLLAHTPAGTSVRTVTHYLQLVRSGAFGQYDFGRMSNLAHYGSFTPPHYDLSHVTVPVGLFWSSADWLAAPQDVARLQSLLPNVVLSLEVQDDDFSHLDFVWASDAKELVYTHVLAFLRGYH</sequence>
<proteinExistence type="inferred from homology"/>
<dbReference type="GO" id="GO:0016787">
    <property type="term" value="F:hydrolase activity"/>
    <property type="evidence" value="ECO:0007669"/>
    <property type="project" value="UniProtKB-KW"/>
</dbReference>
<evidence type="ECO:0000256" key="5">
    <source>
        <dbReference type="ARBA" id="ARBA00023098"/>
    </source>
</evidence>
<name>A0AAW0SXG9_SCYPA</name>
<dbReference type="GO" id="GO:0016042">
    <property type="term" value="P:lipid catabolic process"/>
    <property type="evidence" value="ECO:0007669"/>
    <property type="project" value="UniProtKB-KW"/>
</dbReference>
<keyword evidence="3" id="KW-0378">Hydrolase</keyword>
<evidence type="ECO:0000256" key="2">
    <source>
        <dbReference type="ARBA" id="ARBA00022729"/>
    </source>
</evidence>
<keyword evidence="5" id="KW-0443">Lipid metabolism</keyword>
<dbReference type="EMBL" id="JARAKH010000043">
    <property type="protein sequence ID" value="KAK8379557.1"/>
    <property type="molecule type" value="Genomic_DNA"/>
</dbReference>
<organism evidence="8 9">
    <name type="scientific">Scylla paramamosain</name>
    <name type="common">Mud crab</name>
    <dbReference type="NCBI Taxonomy" id="85552"/>
    <lineage>
        <taxon>Eukaryota</taxon>
        <taxon>Metazoa</taxon>
        <taxon>Ecdysozoa</taxon>
        <taxon>Arthropoda</taxon>
        <taxon>Crustacea</taxon>
        <taxon>Multicrustacea</taxon>
        <taxon>Malacostraca</taxon>
        <taxon>Eumalacostraca</taxon>
        <taxon>Eucarida</taxon>
        <taxon>Decapoda</taxon>
        <taxon>Pleocyemata</taxon>
        <taxon>Brachyura</taxon>
        <taxon>Eubrachyura</taxon>
        <taxon>Portunoidea</taxon>
        <taxon>Portunidae</taxon>
        <taxon>Portuninae</taxon>
        <taxon>Scylla</taxon>
    </lineage>
</organism>
<keyword evidence="2" id="KW-0732">Signal</keyword>
<dbReference type="Gene3D" id="3.40.50.1820">
    <property type="entry name" value="alpha/beta hydrolase"/>
    <property type="match status" value="1"/>
</dbReference>
<gene>
    <name evidence="8" type="ORF">O3P69_019472</name>
</gene>
<keyword evidence="4" id="KW-0442">Lipid degradation</keyword>
<dbReference type="InterPro" id="IPR029058">
    <property type="entry name" value="AB_hydrolase_fold"/>
</dbReference>
<evidence type="ECO:0000256" key="3">
    <source>
        <dbReference type="ARBA" id="ARBA00022801"/>
    </source>
</evidence>
<reference evidence="8 9" key="1">
    <citation type="submission" date="2023-03" db="EMBL/GenBank/DDBJ databases">
        <title>High-quality genome of Scylla paramamosain provides insights in environmental adaptation.</title>
        <authorList>
            <person name="Zhang L."/>
        </authorList>
    </citation>
    <scope>NUCLEOTIDE SEQUENCE [LARGE SCALE GENOMIC DNA]</scope>
    <source>
        <strain evidence="8">LZ_2023a</strain>
        <tissue evidence="8">Muscle</tissue>
    </source>
</reference>
<evidence type="ECO:0000256" key="4">
    <source>
        <dbReference type="ARBA" id="ARBA00022963"/>
    </source>
</evidence>
<accession>A0AAW0SXG9</accession>
<dbReference type="Pfam" id="PF00561">
    <property type="entry name" value="Abhydrolase_1"/>
    <property type="match status" value="1"/>
</dbReference>
<dbReference type="InterPro" id="IPR000073">
    <property type="entry name" value="AB_hydrolase_1"/>
</dbReference>
<evidence type="ECO:0000313" key="8">
    <source>
        <dbReference type="EMBL" id="KAK8379557.1"/>
    </source>
</evidence>
<dbReference type="Proteomes" id="UP001487740">
    <property type="component" value="Unassembled WGS sequence"/>
</dbReference>
<comment type="caution">
    <text evidence="8">The sequence shown here is derived from an EMBL/GenBank/DDBJ whole genome shotgun (WGS) entry which is preliminary data.</text>
</comment>
<evidence type="ECO:0000256" key="6">
    <source>
        <dbReference type="ARBA" id="ARBA00023180"/>
    </source>
</evidence>
<feature type="domain" description="AB hydrolase-1" evidence="7">
    <location>
        <begin position="3"/>
        <end position="237"/>
    </location>
</feature>
<evidence type="ECO:0000256" key="1">
    <source>
        <dbReference type="ARBA" id="ARBA00010701"/>
    </source>
</evidence>
<keyword evidence="9" id="KW-1185">Reference proteome</keyword>
<evidence type="ECO:0000259" key="7">
    <source>
        <dbReference type="Pfam" id="PF00561"/>
    </source>
</evidence>
<dbReference type="PANTHER" id="PTHR11005">
    <property type="entry name" value="LYSOSOMAL ACID LIPASE-RELATED"/>
    <property type="match status" value="1"/>
</dbReference>
<evidence type="ECO:0000313" key="9">
    <source>
        <dbReference type="Proteomes" id="UP001487740"/>
    </source>
</evidence>
<protein>
    <recommendedName>
        <fullName evidence="7">AB hydrolase-1 domain-containing protein</fullName>
    </recommendedName>
</protein>
<dbReference type="SUPFAM" id="SSF53474">
    <property type="entry name" value="alpha/beta-Hydrolases"/>
    <property type="match status" value="1"/>
</dbReference>
<dbReference type="FunFam" id="3.40.50.1820:FF:000057">
    <property type="entry name" value="Lipase"/>
    <property type="match status" value="1"/>
</dbReference>